<keyword evidence="3" id="KW-1185">Reference proteome</keyword>
<dbReference type="AlphaFoldDB" id="A0AAW0U2S8"/>
<name>A0AAW0U2S8_SCYPA</name>
<evidence type="ECO:0000313" key="3">
    <source>
        <dbReference type="Proteomes" id="UP001487740"/>
    </source>
</evidence>
<evidence type="ECO:0000256" key="1">
    <source>
        <dbReference type="SAM" id="MobiDB-lite"/>
    </source>
</evidence>
<accession>A0AAW0U2S8</accession>
<gene>
    <name evidence="2" type="ORF">O3P69_006515</name>
</gene>
<feature type="region of interest" description="Disordered" evidence="1">
    <location>
        <begin position="61"/>
        <end position="80"/>
    </location>
</feature>
<comment type="caution">
    <text evidence="2">The sequence shown here is derived from an EMBL/GenBank/DDBJ whole genome shotgun (WGS) entry which is preliminary data.</text>
</comment>
<proteinExistence type="predicted"/>
<protein>
    <submittedName>
        <fullName evidence="2">Uncharacterized protein</fullName>
    </submittedName>
</protein>
<evidence type="ECO:0000313" key="2">
    <source>
        <dbReference type="EMBL" id="KAK8394369.1"/>
    </source>
</evidence>
<sequence>MAEAKMVFERVDCSAPHYCSCAPLTDYIDTCRGAWEAAAGDRIRRGVEGGVRNRKLREKGGASLDNGRAERKEKKKEKEKEEVGCGENPLCWLAGVRVFQAAGCSVLPFPLLRPPVFLLQKFSSSFCGTPQTSPPLCFVLHSSLIASCPEAVTSLVLCDVPCPIDVLV</sequence>
<dbReference type="Proteomes" id="UP001487740">
    <property type="component" value="Unassembled WGS sequence"/>
</dbReference>
<feature type="compositionally biased region" description="Basic and acidic residues" evidence="1">
    <location>
        <begin position="67"/>
        <end position="80"/>
    </location>
</feature>
<reference evidence="2 3" key="1">
    <citation type="submission" date="2023-03" db="EMBL/GenBank/DDBJ databases">
        <title>High-quality genome of Scylla paramamosain provides insights in environmental adaptation.</title>
        <authorList>
            <person name="Zhang L."/>
        </authorList>
    </citation>
    <scope>NUCLEOTIDE SEQUENCE [LARGE SCALE GENOMIC DNA]</scope>
    <source>
        <strain evidence="2">LZ_2023a</strain>
        <tissue evidence="2">Muscle</tissue>
    </source>
</reference>
<organism evidence="2 3">
    <name type="scientific">Scylla paramamosain</name>
    <name type="common">Mud crab</name>
    <dbReference type="NCBI Taxonomy" id="85552"/>
    <lineage>
        <taxon>Eukaryota</taxon>
        <taxon>Metazoa</taxon>
        <taxon>Ecdysozoa</taxon>
        <taxon>Arthropoda</taxon>
        <taxon>Crustacea</taxon>
        <taxon>Multicrustacea</taxon>
        <taxon>Malacostraca</taxon>
        <taxon>Eumalacostraca</taxon>
        <taxon>Eucarida</taxon>
        <taxon>Decapoda</taxon>
        <taxon>Pleocyemata</taxon>
        <taxon>Brachyura</taxon>
        <taxon>Eubrachyura</taxon>
        <taxon>Portunoidea</taxon>
        <taxon>Portunidae</taxon>
        <taxon>Portuninae</taxon>
        <taxon>Scylla</taxon>
    </lineage>
</organism>
<dbReference type="EMBL" id="JARAKH010000019">
    <property type="protein sequence ID" value="KAK8394369.1"/>
    <property type="molecule type" value="Genomic_DNA"/>
</dbReference>